<protein>
    <recommendedName>
        <fullName evidence="9 12">Adenosine 5'-phosphosulfate reductase</fullName>
        <shortName evidence="12">APS reductase</shortName>
        <ecNumber evidence="8 12">1.8.4.10</ecNumber>
    </recommendedName>
    <alternativeName>
        <fullName evidence="11 12">5'-adenylylsulfate reductase</fullName>
    </alternativeName>
    <alternativeName>
        <fullName evidence="10 12">Thioredoxin-dependent 5'-adenylylsulfate reductase</fullName>
    </alternativeName>
</protein>
<dbReference type="Proteomes" id="UP000002878">
    <property type="component" value="Chromosome"/>
</dbReference>
<evidence type="ECO:0000313" key="15">
    <source>
        <dbReference type="Proteomes" id="UP000002878"/>
    </source>
</evidence>
<dbReference type="NCBIfam" id="NF002537">
    <property type="entry name" value="PRK02090.1"/>
    <property type="match status" value="1"/>
</dbReference>
<gene>
    <name evidence="12 14" type="primary">cysH</name>
    <name evidence="14" type="ORF">MUS_1707</name>
</gene>
<dbReference type="InterPro" id="IPR004511">
    <property type="entry name" value="PAPS/APS_Rdtase"/>
</dbReference>
<comment type="subcellular location">
    <subcellularLocation>
        <location evidence="12">Cytoplasm</location>
    </subcellularLocation>
</comment>
<dbReference type="HAMAP" id="MF_00063">
    <property type="entry name" value="CysH"/>
    <property type="match status" value="1"/>
</dbReference>
<dbReference type="GO" id="GO:0004604">
    <property type="term" value="F:phosphoadenylyl-sulfate reductase (thioredoxin) activity"/>
    <property type="evidence" value="ECO:0007669"/>
    <property type="project" value="UniProtKB-UniRule"/>
</dbReference>
<dbReference type="GO" id="GO:0019344">
    <property type="term" value="P:cysteine biosynthetic process"/>
    <property type="evidence" value="ECO:0007669"/>
    <property type="project" value="InterPro"/>
</dbReference>
<evidence type="ECO:0000256" key="6">
    <source>
        <dbReference type="ARBA" id="ARBA00024298"/>
    </source>
</evidence>
<comment type="cofactor">
    <cofactor evidence="12">
        <name>[4Fe-4S] cluster</name>
        <dbReference type="ChEBI" id="CHEBI:49883"/>
    </cofactor>
    <text evidence="12">Binds 1 [4Fe-4S] cluster per subunit.</text>
</comment>
<dbReference type="PANTHER" id="PTHR46509:SF1">
    <property type="entry name" value="PHOSPHOADENOSINE PHOSPHOSULFATE REDUCTASE"/>
    <property type="match status" value="1"/>
</dbReference>
<feature type="binding site" evidence="12">
    <location>
        <position position="131"/>
    </location>
    <ligand>
        <name>[4Fe-4S] cluster</name>
        <dbReference type="ChEBI" id="CHEBI:49883"/>
    </ligand>
</feature>
<evidence type="ECO:0000256" key="9">
    <source>
        <dbReference type="ARBA" id="ARBA00029514"/>
    </source>
</evidence>
<evidence type="ECO:0000256" key="2">
    <source>
        <dbReference type="ARBA" id="ARBA00022490"/>
    </source>
</evidence>
<dbReference type="CDD" id="cd23945">
    <property type="entry name" value="PAPS_reductase"/>
    <property type="match status" value="1"/>
</dbReference>
<reference evidence="14 15" key="1">
    <citation type="journal article" date="2012" name="J. Biotechnol.">
        <title>Genome sequence of the plant growth promoting strain Bacillus amyloliquefaciens subsp. plantarum B9601-Y2 and expression of mersacidin and other secondary metabolites.</title>
        <authorList>
            <person name="He P."/>
            <person name="Hao K."/>
            <person name="Blom J."/>
            <person name="Ruckert C."/>
            <person name="Vater J."/>
            <person name="Mao Z."/>
            <person name="Wu Y."/>
            <person name="Hou M."/>
            <person name="He P."/>
            <person name="He Y."/>
            <person name="Borriss R."/>
        </authorList>
    </citation>
    <scope>NUCLEOTIDE SEQUENCE [LARGE SCALE GENOMIC DNA]</scope>
    <source>
        <strain evidence="14">Y2</strain>
    </source>
</reference>
<feature type="binding site" evidence="12">
    <location>
        <position position="216"/>
    </location>
    <ligand>
        <name>[4Fe-4S] cluster</name>
        <dbReference type="ChEBI" id="CHEBI:49883"/>
    </ligand>
</feature>
<keyword evidence="3 12" id="KW-0560">Oxidoreductase</keyword>
<evidence type="ECO:0000313" key="14">
    <source>
        <dbReference type="EMBL" id="AFJ61706.1"/>
    </source>
</evidence>
<dbReference type="NCBIfam" id="TIGR02055">
    <property type="entry name" value="APS_reductase"/>
    <property type="match status" value="1"/>
</dbReference>
<sequence>MIVSGRRKEKMLTYDTWEEPAITFPEDDSYKGALSVLKWAYGHYGDQLVYACSFGIEGIVLIDLISKVKKDAEIVFLDTGLHFKETYETIEKVKERYPGLNIILKKPSLTLEEQAEAHGDKLWEREPNQCCYIRKILPLREALAGHPAWLSGLRRDQGPSRANTNFLNKDDKFQSIKVCPLIHWTWKDIWRYTSKHELDYNILHDQGYPSIGCEPCTSPAFTAEDLRSGRWNGMAKTECGLHE</sequence>
<dbReference type="GO" id="GO:0043866">
    <property type="term" value="F:adenylyl-sulfate reductase (thioredoxin) activity"/>
    <property type="evidence" value="ECO:0007669"/>
    <property type="project" value="UniProtKB-EC"/>
</dbReference>
<dbReference type="GO" id="GO:0005737">
    <property type="term" value="C:cytoplasm"/>
    <property type="evidence" value="ECO:0007669"/>
    <property type="project" value="UniProtKB-SubCell"/>
</dbReference>
<comment type="catalytic activity">
    <reaction evidence="12">
        <text>[thioredoxin]-disulfide + sulfite + AMP + 2 H(+) = adenosine 5'-phosphosulfate + [thioredoxin]-dithiol</text>
        <dbReference type="Rhea" id="RHEA:21976"/>
        <dbReference type="Rhea" id="RHEA-COMP:10698"/>
        <dbReference type="Rhea" id="RHEA-COMP:10700"/>
        <dbReference type="ChEBI" id="CHEBI:15378"/>
        <dbReference type="ChEBI" id="CHEBI:17359"/>
        <dbReference type="ChEBI" id="CHEBI:29950"/>
        <dbReference type="ChEBI" id="CHEBI:50058"/>
        <dbReference type="ChEBI" id="CHEBI:58243"/>
        <dbReference type="ChEBI" id="CHEBI:456215"/>
        <dbReference type="EC" id="1.8.4.10"/>
    </reaction>
</comment>
<dbReference type="HOGENOM" id="CLU_044089_2_1_9"/>
<keyword evidence="5 12" id="KW-0411">Iron-sulfur</keyword>
<dbReference type="GO" id="GO:0051539">
    <property type="term" value="F:4 iron, 4 sulfur cluster binding"/>
    <property type="evidence" value="ECO:0007669"/>
    <property type="project" value="UniProtKB-UniRule"/>
</dbReference>
<comment type="similarity">
    <text evidence="1 12">Belongs to the PAPS reductase family. CysH subfamily.</text>
</comment>
<dbReference type="NCBIfam" id="TIGR00434">
    <property type="entry name" value="cysH"/>
    <property type="match status" value="1"/>
</dbReference>
<feature type="binding site" evidence="12">
    <location>
        <position position="213"/>
    </location>
    <ligand>
        <name>[4Fe-4S] cluster</name>
        <dbReference type="ChEBI" id="CHEBI:49883"/>
    </ligand>
</feature>
<dbReference type="Pfam" id="PF01507">
    <property type="entry name" value="PAPS_reduct"/>
    <property type="match status" value="1"/>
</dbReference>
<dbReference type="SUPFAM" id="SSF52402">
    <property type="entry name" value="Adenine nucleotide alpha hydrolases-like"/>
    <property type="match status" value="1"/>
</dbReference>
<dbReference type="GO" id="GO:0019379">
    <property type="term" value="P:sulfate assimilation, phosphoadenylyl sulfate reduction by phosphoadenylyl-sulfate reductase (thioredoxin)"/>
    <property type="evidence" value="ECO:0007669"/>
    <property type="project" value="UniProtKB-UniRule"/>
</dbReference>
<evidence type="ECO:0000256" key="7">
    <source>
        <dbReference type="ARBA" id="ARBA00024327"/>
    </source>
</evidence>
<feature type="active site" description="Nucleophile; cysteine thiosulfonate intermediate" evidence="12">
    <location>
        <position position="239"/>
    </location>
</feature>
<accession>I2C4Y2</accession>
<evidence type="ECO:0000256" key="11">
    <source>
        <dbReference type="ARBA" id="ARBA00032041"/>
    </source>
</evidence>
<evidence type="ECO:0000256" key="3">
    <source>
        <dbReference type="ARBA" id="ARBA00023002"/>
    </source>
</evidence>
<dbReference type="FunFam" id="3.40.50.620:FF:000095">
    <property type="entry name" value="Phosphoadenosine phosphosulfate reductase"/>
    <property type="match status" value="1"/>
</dbReference>
<evidence type="ECO:0000256" key="4">
    <source>
        <dbReference type="ARBA" id="ARBA00023004"/>
    </source>
</evidence>
<evidence type="ECO:0000259" key="13">
    <source>
        <dbReference type="Pfam" id="PF01507"/>
    </source>
</evidence>
<dbReference type="EC" id="1.8.4.10" evidence="8 12"/>
<dbReference type="EMBL" id="CP003332">
    <property type="protein sequence ID" value="AFJ61706.1"/>
    <property type="molecule type" value="Genomic_DNA"/>
</dbReference>
<dbReference type="PANTHER" id="PTHR46509">
    <property type="entry name" value="PHOSPHOADENOSINE PHOSPHOSULFATE REDUCTASE"/>
    <property type="match status" value="1"/>
</dbReference>
<proteinExistence type="inferred from homology"/>
<keyword evidence="2 12" id="KW-0963">Cytoplasm</keyword>
<dbReference type="InterPro" id="IPR011798">
    <property type="entry name" value="APS_reductase"/>
</dbReference>
<dbReference type="KEGG" id="bqy:MUS_1707"/>
<organism evidence="14 15">
    <name type="scientific">Bacillus amyloliquefaciens (strain Y2)</name>
    <name type="common">Bacillus amyloliquefaciens subsp. plantarum (strain B9601-Y2)</name>
    <dbReference type="NCBI Taxonomy" id="1155777"/>
    <lineage>
        <taxon>Bacteria</taxon>
        <taxon>Bacillati</taxon>
        <taxon>Bacillota</taxon>
        <taxon>Bacilli</taxon>
        <taxon>Bacillales</taxon>
        <taxon>Bacillaceae</taxon>
        <taxon>Bacillus</taxon>
        <taxon>Bacillus amyloliquefaciens group</taxon>
    </lineage>
</organism>
<dbReference type="GO" id="GO:0046872">
    <property type="term" value="F:metal ion binding"/>
    <property type="evidence" value="ECO:0007669"/>
    <property type="project" value="UniProtKB-KW"/>
</dbReference>
<dbReference type="InterPro" id="IPR014729">
    <property type="entry name" value="Rossmann-like_a/b/a_fold"/>
</dbReference>
<keyword evidence="12" id="KW-0479">Metal-binding</keyword>
<evidence type="ECO:0000256" key="5">
    <source>
        <dbReference type="ARBA" id="ARBA00023014"/>
    </source>
</evidence>
<dbReference type="InterPro" id="IPR002500">
    <property type="entry name" value="PAPS_reduct_dom"/>
</dbReference>
<dbReference type="AlphaFoldDB" id="I2C4Y2"/>
<dbReference type="Gene3D" id="3.40.50.620">
    <property type="entry name" value="HUPs"/>
    <property type="match status" value="1"/>
</dbReference>
<evidence type="ECO:0000256" key="10">
    <source>
        <dbReference type="ARBA" id="ARBA00030894"/>
    </source>
</evidence>
<evidence type="ECO:0000256" key="8">
    <source>
        <dbReference type="ARBA" id="ARBA00024386"/>
    </source>
</evidence>
<feature type="binding site" evidence="12">
    <location>
        <position position="130"/>
    </location>
    <ligand>
        <name>[4Fe-4S] cluster</name>
        <dbReference type="ChEBI" id="CHEBI:49883"/>
    </ligand>
</feature>
<comment type="function">
    <text evidence="6 12">Catalyzes the formation of sulfite from adenosine 5'-phosphosulfate (APS) using thioredoxin as an electron donor.</text>
</comment>
<dbReference type="PATRIC" id="fig|1126211.3.peg.1628"/>
<keyword evidence="4 12" id="KW-0408">Iron</keyword>
<evidence type="ECO:0000256" key="12">
    <source>
        <dbReference type="HAMAP-Rule" id="MF_00063"/>
    </source>
</evidence>
<evidence type="ECO:0000256" key="1">
    <source>
        <dbReference type="ARBA" id="ARBA00009732"/>
    </source>
</evidence>
<comment type="pathway">
    <text evidence="7 12">Sulfur metabolism; hydrogen sulfide biosynthesis; sulfite from sulfate.</text>
</comment>
<dbReference type="PIRSF" id="PIRSF000857">
    <property type="entry name" value="PAPS_reductase"/>
    <property type="match status" value="1"/>
</dbReference>
<dbReference type="GO" id="GO:0070814">
    <property type="term" value="P:hydrogen sulfide biosynthetic process"/>
    <property type="evidence" value="ECO:0007669"/>
    <property type="project" value="UniProtKB-UniRule"/>
</dbReference>
<name>I2C4Y2_BACAY</name>
<feature type="domain" description="Phosphoadenosine phosphosulphate reductase" evidence="13">
    <location>
        <begin position="47"/>
        <end position="219"/>
    </location>
</feature>